<dbReference type="Proteomes" id="UP000033566">
    <property type="component" value="Chromosome"/>
</dbReference>
<gene>
    <name evidence="12" type="ORF">UL81_03595</name>
</gene>
<feature type="compositionally biased region" description="Basic residues" evidence="9">
    <location>
        <begin position="1"/>
        <end position="13"/>
    </location>
</feature>
<dbReference type="InterPro" id="IPR036890">
    <property type="entry name" value="HATPase_C_sf"/>
</dbReference>
<evidence type="ECO:0000256" key="6">
    <source>
        <dbReference type="ARBA" id="ARBA00022777"/>
    </source>
</evidence>
<dbReference type="HOGENOM" id="CLU_000445_20_6_11"/>
<dbReference type="InterPro" id="IPR003594">
    <property type="entry name" value="HATPase_dom"/>
</dbReference>
<dbReference type="Pfam" id="PF02518">
    <property type="entry name" value="HATPase_c"/>
    <property type="match status" value="1"/>
</dbReference>
<evidence type="ECO:0000256" key="4">
    <source>
        <dbReference type="ARBA" id="ARBA00022679"/>
    </source>
</evidence>
<keyword evidence="5" id="KW-0547">Nucleotide-binding</keyword>
<evidence type="ECO:0000259" key="11">
    <source>
        <dbReference type="Pfam" id="PF07730"/>
    </source>
</evidence>
<reference evidence="12 13" key="1">
    <citation type="journal article" date="2015" name="Genome Announc.">
        <title>Complete Genome Sequence of Corynebacterium camporealensis DSM 44610, Isolated from the Milk of a Manchega Sheep with Subclinical Mastitis.</title>
        <authorList>
            <person name="Ruckert C."/>
            <person name="Albersmeier A."/>
            <person name="Winkler A."/>
            <person name="Tauch A."/>
        </authorList>
    </citation>
    <scope>NUCLEOTIDE SEQUENCE [LARGE SCALE GENOMIC DNA]</scope>
    <source>
        <strain evidence="12 13">DSM 44610</strain>
    </source>
</reference>
<feature type="region of interest" description="Disordered" evidence="9">
    <location>
        <begin position="1"/>
        <end position="31"/>
    </location>
</feature>
<dbReference type="PANTHER" id="PTHR24421">
    <property type="entry name" value="NITRATE/NITRITE SENSOR PROTEIN NARX-RELATED"/>
    <property type="match status" value="1"/>
</dbReference>
<evidence type="ECO:0000256" key="1">
    <source>
        <dbReference type="ARBA" id="ARBA00000085"/>
    </source>
</evidence>
<dbReference type="PANTHER" id="PTHR24421:SF10">
    <property type="entry name" value="NITRATE_NITRITE SENSOR PROTEIN NARQ"/>
    <property type="match status" value="1"/>
</dbReference>
<dbReference type="SUPFAM" id="SSF55874">
    <property type="entry name" value="ATPase domain of HSP90 chaperone/DNA topoisomerase II/histidine kinase"/>
    <property type="match status" value="1"/>
</dbReference>
<dbReference type="PATRIC" id="fig|161896.4.peg.706"/>
<dbReference type="AlphaFoldDB" id="A0A0F6QW12"/>
<dbReference type="InterPro" id="IPR050482">
    <property type="entry name" value="Sensor_HK_TwoCompSys"/>
</dbReference>
<keyword evidence="7" id="KW-0067">ATP-binding</keyword>
<dbReference type="GO" id="GO:0016020">
    <property type="term" value="C:membrane"/>
    <property type="evidence" value="ECO:0007669"/>
    <property type="project" value="InterPro"/>
</dbReference>
<protein>
    <recommendedName>
        <fullName evidence="2">histidine kinase</fullName>
        <ecNumber evidence="2">2.7.13.3</ecNumber>
    </recommendedName>
</protein>
<feature type="domain" description="Signal transduction histidine kinase subgroup 3 dimerisation and phosphoacceptor" evidence="11">
    <location>
        <begin position="55"/>
        <end position="119"/>
    </location>
</feature>
<evidence type="ECO:0000256" key="2">
    <source>
        <dbReference type="ARBA" id="ARBA00012438"/>
    </source>
</evidence>
<dbReference type="Gene3D" id="1.20.5.1930">
    <property type="match status" value="1"/>
</dbReference>
<dbReference type="EC" id="2.7.13.3" evidence="2"/>
<keyword evidence="3" id="KW-0597">Phosphoprotein</keyword>
<dbReference type="STRING" id="161896.UL81_03595"/>
<dbReference type="EMBL" id="CP011311">
    <property type="protein sequence ID" value="AKE38695.1"/>
    <property type="molecule type" value="Genomic_DNA"/>
</dbReference>
<dbReference type="Gene3D" id="3.30.565.10">
    <property type="entry name" value="Histidine kinase-like ATPase, C-terminal domain"/>
    <property type="match status" value="1"/>
</dbReference>
<name>A0A0F6QW12_9CORY</name>
<dbReference type="GO" id="GO:0046983">
    <property type="term" value="F:protein dimerization activity"/>
    <property type="evidence" value="ECO:0007669"/>
    <property type="project" value="InterPro"/>
</dbReference>
<keyword evidence="8" id="KW-0902">Two-component regulatory system</keyword>
<comment type="catalytic activity">
    <reaction evidence="1">
        <text>ATP + protein L-histidine = ADP + protein N-phospho-L-histidine.</text>
        <dbReference type="EC" id="2.7.13.3"/>
    </reaction>
</comment>
<keyword evidence="6 12" id="KW-0418">Kinase</keyword>
<evidence type="ECO:0000313" key="12">
    <source>
        <dbReference type="EMBL" id="AKE38695.1"/>
    </source>
</evidence>
<evidence type="ECO:0000256" key="8">
    <source>
        <dbReference type="ARBA" id="ARBA00023012"/>
    </source>
</evidence>
<dbReference type="KEGG" id="ccj:UL81_03595"/>
<dbReference type="GO" id="GO:0005524">
    <property type="term" value="F:ATP binding"/>
    <property type="evidence" value="ECO:0007669"/>
    <property type="project" value="UniProtKB-KW"/>
</dbReference>
<evidence type="ECO:0000256" key="5">
    <source>
        <dbReference type="ARBA" id="ARBA00022741"/>
    </source>
</evidence>
<evidence type="ECO:0000313" key="13">
    <source>
        <dbReference type="Proteomes" id="UP000033566"/>
    </source>
</evidence>
<dbReference type="GO" id="GO:0000155">
    <property type="term" value="F:phosphorelay sensor kinase activity"/>
    <property type="evidence" value="ECO:0007669"/>
    <property type="project" value="InterPro"/>
</dbReference>
<evidence type="ECO:0000256" key="9">
    <source>
        <dbReference type="SAM" id="MobiDB-lite"/>
    </source>
</evidence>
<dbReference type="Pfam" id="PF07730">
    <property type="entry name" value="HisKA_3"/>
    <property type="match status" value="1"/>
</dbReference>
<keyword evidence="13" id="KW-1185">Reference proteome</keyword>
<sequence>MGKLFRRKGRTHTARADASRMSEATTTPTHEDAAAQQIAELVASRRAIADAYEVERQRIERDLHDGTQQYLVAATIKLGEASLDAEGDVAALIQEAKTDIDRGLKALRSTVRGIHPQVLSERDLVAAVKESAAAYGPHVTVFAPHPLPELSPSVLAAGYFFTTEALTNAAKYAAGAPVSVLLTADESLHINVVDQGPGGARLIEGRGLAGMRDRLEAFGGRLDCTSPQGGPTRVGASIPLLLERGQTGISHSSTDDRQV</sequence>
<evidence type="ECO:0000256" key="3">
    <source>
        <dbReference type="ARBA" id="ARBA00022553"/>
    </source>
</evidence>
<dbReference type="InterPro" id="IPR011712">
    <property type="entry name" value="Sig_transdc_His_kin_sub3_dim/P"/>
</dbReference>
<evidence type="ECO:0000256" key="7">
    <source>
        <dbReference type="ARBA" id="ARBA00022840"/>
    </source>
</evidence>
<accession>A0A0F6QW12</accession>
<organism evidence="12 13">
    <name type="scientific">Corynebacterium camporealensis</name>
    <dbReference type="NCBI Taxonomy" id="161896"/>
    <lineage>
        <taxon>Bacteria</taxon>
        <taxon>Bacillati</taxon>
        <taxon>Actinomycetota</taxon>
        <taxon>Actinomycetes</taxon>
        <taxon>Mycobacteriales</taxon>
        <taxon>Corynebacteriaceae</taxon>
        <taxon>Corynebacterium</taxon>
    </lineage>
</organism>
<dbReference type="CDD" id="cd16917">
    <property type="entry name" value="HATPase_UhpB-NarQ-NarX-like"/>
    <property type="match status" value="1"/>
</dbReference>
<keyword evidence="4" id="KW-0808">Transferase</keyword>
<proteinExistence type="predicted"/>
<evidence type="ECO:0000259" key="10">
    <source>
        <dbReference type="Pfam" id="PF02518"/>
    </source>
</evidence>
<feature type="domain" description="Histidine kinase/HSP90-like ATPase" evidence="10">
    <location>
        <begin position="163"/>
        <end position="240"/>
    </location>
</feature>